<dbReference type="Pfam" id="PF08447">
    <property type="entry name" value="PAS_3"/>
    <property type="match status" value="1"/>
</dbReference>
<evidence type="ECO:0000259" key="26">
    <source>
        <dbReference type="PROSITE" id="PS50113"/>
    </source>
</evidence>
<dbReference type="InterPro" id="IPR011006">
    <property type="entry name" value="CheY-like_superfamily"/>
</dbReference>
<evidence type="ECO:0000256" key="10">
    <source>
        <dbReference type="ARBA" id="ARBA00022777"/>
    </source>
</evidence>
<dbReference type="SMART" id="SM00388">
    <property type="entry name" value="HisKA"/>
    <property type="match status" value="1"/>
</dbReference>
<keyword evidence="10" id="KW-0418">Kinase</keyword>
<evidence type="ECO:0000256" key="5">
    <source>
        <dbReference type="ARBA" id="ARBA00022475"/>
    </source>
</evidence>
<evidence type="ECO:0000256" key="7">
    <source>
        <dbReference type="ARBA" id="ARBA00022679"/>
    </source>
</evidence>
<dbReference type="InterPro" id="IPR000700">
    <property type="entry name" value="PAS-assoc_C"/>
</dbReference>
<dbReference type="SMART" id="SM00448">
    <property type="entry name" value="REC"/>
    <property type="match status" value="2"/>
</dbReference>
<dbReference type="Pfam" id="PF01590">
    <property type="entry name" value="GAF"/>
    <property type="match status" value="2"/>
</dbReference>
<dbReference type="Pfam" id="PF00072">
    <property type="entry name" value="Response_reg"/>
    <property type="match status" value="2"/>
</dbReference>
<dbReference type="InterPro" id="IPR001610">
    <property type="entry name" value="PAC"/>
</dbReference>
<comment type="subunit">
    <text evidence="15">At low DSF concentrations, interacts with RpfF.</text>
</comment>
<proteinExistence type="inferred from homology"/>
<dbReference type="InterPro" id="IPR003661">
    <property type="entry name" value="HisK_dim/P_dom"/>
</dbReference>
<dbReference type="NCBIfam" id="TIGR00229">
    <property type="entry name" value="sensory_box"/>
    <property type="match status" value="2"/>
</dbReference>
<dbReference type="CDD" id="cd00088">
    <property type="entry name" value="HPT"/>
    <property type="match status" value="1"/>
</dbReference>
<feature type="domain" description="PAC" evidence="26">
    <location>
        <begin position="257"/>
        <end position="309"/>
    </location>
</feature>
<reference evidence="28" key="2">
    <citation type="submission" date="2023-07" db="EMBL/GenBank/DDBJ databases">
        <authorList>
            <person name="Bai X.-H."/>
            <person name="Wang H.-H."/>
            <person name="Wang J."/>
            <person name="Ma M.-Y."/>
            <person name="Hu H.-H."/>
            <person name="Song Z.-L."/>
            <person name="Ma H.-G."/>
            <person name="Fan Y."/>
            <person name="Du C.-Y."/>
            <person name="Xu J.-C."/>
        </authorList>
    </citation>
    <scope>NUCLEOTIDE SEQUENCE</scope>
    <source>
        <strain evidence="28">CZ1</strain>
    </source>
</reference>
<dbReference type="InterPro" id="IPR005467">
    <property type="entry name" value="His_kinase_dom"/>
</dbReference>
<evidence type="ECO:0000256" key="9">
    <source>
        <dbReference type="ARBA" id="ARBA00022741"/>
    </source>
</evidence>
<evidence type="ECO:0000259" key="22">
    <source>
        <dbReference type="PROSITE" id="PS50046"/>
    </source>
</evidence>
<evidence type="ECO:0000256" key="4">
    <source>
        <dbReference type="ARBA" id="ARBA00012438"/>
    </source>
</evidence>
<feature type="domain" description="Response regulatory" evidence="24">
    <location>
        <begin position="1413"/>
        <end position="1530"/>
    </location>
</feature>
<evidence type="ECO:0000256" key="6">
    <source>
        <dbReference type="ARBA" id="ARBA00022553"/>
    </source>
</evidence>
<feature type="domain" description="PAS" evidence="25">
    <location>
        <begin position="182"/>
        <end position="255"/>
    </location>
</feature>
<dbReference type="InterPro" id="IPR003594">
    <property type="entry name" value="HATPase_dom"/>
</dbReference>
<dbReference type="InterPro" id="IPR016132">
    <property type="entry name" value="Phyto_chromo_attachment"/>
</dbReference>
<dbReference type="InterPro" id="IPR008207">
    <property type="entry name" value="Sig_transdc_His_kin_Hpt_dom"/>
</dbReference>
<dbReference type="SUPFAM" id="SSF55785">
    <property type="entry name" value="PYP-like sensor domain (PAS domain)"/>
    <property type="match status" value="3"/>
</dbReference>
<reference evidence="28" key="1">
    <citation type="journal article" date="2023" name="Plants (Basel)">
        <title>Genomic Analysis of Leptolyngbya boryana CZ1 Reveals Efficient Carbon Fixation Modules.</title>
        <authorList>
            <person name="Bai X."/>
            <person name="Wang H."/>
            <person name="Cheng W."/>
            <person name="Wang J."/>
            <person name="Ma M."/>
            <person name="Hu H."/>
            <person name="Song Z."/>
            <person name="Ma H."/>
            <person name="Fan Y."/>
            <person name="Du C."/>
            <person name="Xu J."/>
        </authorList>
    </citation>
    <scope>NUCLEOTIDE SEQUENCE</scope>
    <source>
        <strain evidence="28">CZ1</strain>
    </source>
</reference>
<dbReference type="InterPro" id="IPR013655">
    <property type="entry name" value="PAS_fold_3"/>
</dbReference>
<evidence type="ECO:0000256" key="11">
    <source>
        <dbReference type="ARBA" id="ARBA00022840"/>
    </source>
</evidence>
<dbReference type="SUPFAM" id="SSF55781">
    <property type="entry name" value="GAF domain-like"/>
    <property type="match status" value="3"/>
</dbReference>
<feature type="domain" description="Histidine kinase" evidence="23">
    <location>
        <begin position="1005"/>
        <end position="1248"/>
    </location>
</feature>
<feature type="coiled-coil region" evidence="20">
    <location>
        <begin position="803"/>
        <end position="833"/>
    </location>
</feature>
<feature type="domain" description="PAC" evidence="26">
    <location>
        <begin position="584"/>
        <end position="636"/>
    </location>
</feature>
<dbReference type="InterPro" id="IPR036890">
    <property type="entry name" value="HATPase_C_sf"/>
</dbReference>
<keyword evidence="5" id="KW-1003">Cell membrane</keyword>
<evidence type="ECO:0000256" key="16">
    <source>
        <dbReference type="ARBA" id="ARBA00068150"/>
    </source>
</evidence>
<dbReference type="Gene3D" id="3.40.50.2300">
    <property type="match status" value="2"/>
</dbReference>
<feature type="compositionally biased region" description="Polar residues" evidence="21">
    <location>
        <begin position="1580"/>
        <end position="1589"/>
    </location>
</feature>
<keyword evidence="8" id="KW-0812">Transmembrane</keyword>
<evidence type="ECO:0000259" key="23">
    <source>
        <dbReference type="PROSITE" id="PS50109"/>
    </source>
</evidence>
<dbReference type="Pfam" id="PF00512">
    <property type="entry name" value="HisKA"/>
    <property type="match status" value="1"/>
</dbReference>
<dbReference type="EC" id="2.7.13.3" evidence="4"/>
<evidence type="ECO:0000259" key="25">
    <source>
        <dbReference type="PROSITE" id="PS50112"/>
    </source>
</evidence>
<dbReference type="Pfam" id="PF13185">
    <property type="entry name" value="GAF_2"/>
    <property type="match status" value="1"/>
</dbReference>
<dbReference type="InterPro" id="IPR035965">
    <property type="entry name" value="PAS-like_dom_sf"/>
</dbReference>
<dbReference type="CDD" id="cd00130">
    <property type="entry name" value="PAS"/>
    <property type="match status" value="2"/>
</dbReference>
<dbReference type="SMART" id="SM00065">
    <property type="entry name" value="GAF"/>
    <property type="match status" value="3"/>
</dbReference>
<protein>
    <recommendedName>
        <fullName evidence="17">Circadian input-output histidine kinase CikA</fullName>
        <ecNumber evidence="4">2.7.13.3</ecNumber>
    </recommendedName>
    <alternativeName>
        <fullName evidence="16">Sensory/regulatory protein RpfC</fullName>
    </alternativeName>
</protein>
<dbReference type="SUPFAM" id="SSF55874">
    <property type="entry name" value="ATPase domain of HSP90 chaperone/DNA topoisomerase II/histidine kinase"/>
    <property type="match status" value="1"/>
</dbReference>
<dbReference type="Gene3D" id="1.10.287.130">
    <property type="match status" value="1"/>
</dbReference>
<dbReference type="SMART" id="SM00073">
    <property type="entry name" value="HPT"/>
    <property type="match status" value="1"/>
</dbReference>
<dbReference type="FunFam" id="1.10.287.130:FF:000002">
    <property type="entry name" value="Two-component osmosensing histidine kinase"/>
    <property type="match status" value="1"/>
</dbReference>
<feature type="domain" description="Phytochrome chromophore attachment site" evidence="22">
    <location>
        <begin position="656"/>
        <end position="792"/>
    </location>
</feature>
<accession>A0AA96WSD7</accession>
<keyword evidence="13" id="KW-0902">Two-component regulatory system</keyword>
<feature type="domain" description="PAS" evidence="25">
    <location>
        <begin position="509"/>
        <end position="577"/>
    </location>
</feature>
<dbReference type="InterPro" id="IPR036641">
    <property type="entry name" value="HPT_dom_sf"/>
</dbReference>
<dbReference type="PROSITE" id="PS50110">
    <property type="entry name" value="RESPONSE_REGULATORY"/>
    <property type="match status" value="2"/>
</dbReference>
<feature type="modified residue" description="4-aspartylphosphate" evidence="19">
    <location>
        <position position="1318"/>
    </location>
</feature>
<dbReference type="SUPFAM" id="SSF52172">
    <property type="entry name" value="CheY-like"/>
    <property type="match status" value="2"/>
</dbReference>
<evidence type="ECO:0000256" key="1">
    <source>
        <dbReference type="ARBA" id="ARBA00000085"/>
    </source>
</evidence>
<dbReference type="Pfam" id="PF01627">
    <property type="entry name" value="Hpt"/>
    <property type="match status" value="1"/>
</dbReference>
<keyword evidence="12" id="KW-1133">Transmembrane helix</keyword>
<evidence type="ECO:0000256" key="15">
    <source>
        <dbReference type="ARBA" id="ARBA00064003"/>
    </source>
</evidence>
<dbReference type="InterPro" id="IPR000014">
    <property type="entry name" value="PAS"/>
</dbReference>
<evidence type="ECO:0000256" key="2">
    <source>
        <dbReference type="ARBA" id="ARBA00004651"/>
    </source>
</evidence>
<evidence type="ECO:0000256" key="21">
    <source>
        <dbReference type="SAM" id="MobiDB-lite"/>
    </source>
</evidence>
<sequence length="1714" mass="192053">MTPDTTALLSQLRTTLGKMEVALDAVTNAIVWTDELGNVEWCNARFLGLVQRSKLQVLGQSLLTLLPLCQRGLPLTKCCHPIGRALTEQTSGINLYEFNQTASPSILEISWAPLLFKQQKLSAVLAIRDVTAQQQTLLEIQQYREHLEVLVADRTADLTTLNSQLHQEISERKQAEIALRDSEERFRLLIENVKDYSIYLLDPEGRVATWNTGAERLKGYTASEVIGKYFSYGFSPEMVEAGLPDQILQTALETGQYTGEILQVRKNGSQFWCHTVVTALKTASGDLRGFSKISRDISERKQTELLLQRQNKLLRVISEAQSQFIADTNPHILFDALLASLLDLGDSEYGFIGEILFNDSDEPYIEDAYMKVRGRPYVKAHAMTNIAWDEETRRLYEENAKTGMEFHNLQTLFGAVLVTGKPVISNQPATDPRRGGLPKGHPPLNAFLGIPFYCNQQLVGMVGIANRPGGYDEALIEELQPFLSTCSQIIAAYRNEKCRANAELALRQAEEKYRGIFENATEGIYQTTIEGRYLSANPALAEIYGYSSAQELIEQIADISHQVYVHPQRREEFLHRLTTDGFVSDFEAQIYRKDGEVIWISESARAVRDSNGQILHCEGVAIDITDRKQAEIALRQQAEKEQLTAAITLRIRQSLDLQEVLQATVDEVRHFLKTDRVLIYQLMSEQQGKVVVESVNSQWTSLLTQDIRDNCFFAQADECFDPGQLKYYDNIYTANLDPCYLEFLAKLQVRAKLCVPIQQGDRLWGLLIAHHCESSRQWQNWEMDLLQQLATQVAIAVQQSELYERMQTELAERQRVEQELRESEAAIRALYQVTSSPKNDFEQGIQALLRLGREQFGLDIGLLSRVQDDRYSVLCAQLPNGITVRDISLELKQTYCETTLKTKKPLCILSASKSHWKNHPCFTSLKLECYVGVPVLVAGAAYGTLCFGSLLPRNRALSNVEQELLRLMAQWVGGEIERQQAAQELAQARDQALAATMAKSEFLATMSHEIRTPMNAVIGMTGLLLDTSLVPDQRDFVETIRNSGESLLTIINDILDFSKIESGKLDLEQQPFDLRSCIEEALDLLATRAAEKNLELVYQIGADVPSTIVGDVTRLRQVLVNLLSNAVKFTSAGEVVVSVSIVPMFDPEFSPSESIPAHINPTNATCRNARYQLCFAIQDTGIGIPPERMNRLFKPFSQVDSSTTRKYGGTGLGLVICKQLVEMMGGQMRVESKVGKGTTFYFTLSANPGLLEEPPLSLTGCHILKGKRVLIVDDNATNRRILDQQVAAWGMLTRLASSGEEALRWLAQGEAFDLAIVDMQMPYMDGISLAQHIHALPQSSKLSLVMLTSWSRQEIPKQELENHFMACLAKPVKQAQLLNILCQVLSKRPVAIHPLRTRTNEIERNLAERYPLRILLVEDNAINQKLVLQLLQRMGYRADVAGNGLEAIAALHRQSYDLVFMDVQMPEMDGLTATRKICQQWSPQQRPRIVAMTANAMQHDRQKCLDAGMDGYISKPIRLEELTKALKTTHPLPSPHSKETLSTQHHMELSLPVTIDTSFTLVPQEAQQPISNAHDEPKAESTTALNSEGSILPMPLDETVFQDLAYAIGEENSEILLETISSYLEDAPGYLQSIQDGLTQGDTEGIVRAAHTLKGISAVFGAIQLAQLCERLEAFGVNGHIPEITNLLPHLEAEYEQVKAVLTQKHQSLYLHLQ</sequence>
<keyword evidence="14" id="KW-0472">Membrane</keyword>
<keyword evidence="6 19" id="KW-0597">Phosphoprotein</keyword>
<organism evidence="28">
    <name type="scientific">Leptolyngbya boryana CZ1</name>
    <dbReference type="NCBI Taxonomy" id="3060204"/>
    <lineage>
        <taxon>Bacteria</taxon>
        <taxon>Bacillati</taxon>
        <taxon>Cyanobacteriota</taxon>
        <taxon>Cyanophyceae</taxon>
        <taxon>Leptolyngbyales</taxon>
        <taxon>Leptolyngbyaceae</taxon>
        <taxon>Leptolyngbya group</taxon>
        <taxon>Leptolyngbya</taxon>
    </lineage>
</organism>
<dbReference type="Gene3D" id="3.30.450.20">
    <property type="entry name" value="PAS domain"/>
    <property type="match status" value="3"/>
</dbReference>
<keyword evidence="7" id="KW-0808">Transferase</keyword>
<keyword evidence="9" id="KW-0547">Nucleotide-binding</keyword>
<dbReference type="PANTHER" id="PTHR45339">
    <property type="entry name" value="HYBRID SIGNAL TRANSDUCTION HISTIDINE KINASE J"/>
    <property type="match status" value="1"/>
</dbReference>
<dbReference type="InterPro" id="IPR004358">
    <property type="entry name" value="Sig_transdc_His_kin-like_C"/>
</dbReference>
<evidence type="ECO:0000313" key="28">
    <source>
        <dbReference type="EMBL" id="WNZ43339.1"/>
    </source>
</evidence>
<dbReference type="PROSITE" id="PS50112">
    <property type="entry name" value="PAS"/>
    <property type="match status" value="2"/>
</dbReference>
<evidence type="ECO:0000256" key="14">
    <source>
        <dbReference type="ARBA" id="ARBA00023136"/>
    </source>
</evidence>
<feature type="coiled-coil region" evidence="20">
    <location>
        <begin position="165"/>
        <end position="192"/>
    </location>
</feature>
<keyword evidence="11" id="KW-0067">ATP-binding</keyword>
<feature type="region of interest" description="Disordered" evidence="21">
    <location>
        <begin position="1569"/>
        <end position="1589"/>
    </location>
</feature>
<evidence type="ECO:0000256" key="8">
    <source>
        <dbReference type="ARBA" id="ARBA00022692"/>
    </source>
</evidence>
<evidence type="ECO:0000259" key="24">
    <source>
        <dbReference type="PROSITE" id="PS50110"/>
    </source>
</evidence>
<dbReference type="InterPro" id="IPR036097">
    <property type="entry name" value="HisK_dim/P_sf"/>
</dbReference>
<dbReference type="InterPro" id="IPR029016">
    <property type="entry name" value="GAF-like_dom_sf"/>
</dbReference>
<dbReference type="SMART" id="SM00086">
    <property type="entry name" value="PAC"/>
    <property type="match status" value="2"/>
</dbReference>
<feature type="domain" description="HPt" evidence="27">
    <location>
        <begin position="1612"/>
        <end position="1705"/>
    </location>
</feature>
<dbReference type="SUPFAM" id="SSF47226">
    <property type="entry name" value="Histidine-containing phosphotransfer domain, HPT domain"/>
    <property type="match status" value="1"/>
</dbReference>
<evidence type="ECO:0000256" key="20">
    <source>
        <dbReference type="SAM" id="Coils"/>
    </source>
</evidence>
<dbReference type="PRINTS" id="PR00344">
    <property type="entry name" value="BCTRLSENSOR"/>
</dbReference>
<dbReference type="Gene3D" id="1.20.120.160">
    <property type="entry name" value="HPT domain"/>
    <property type="match status" value="1"/>
</dbReference>
<dbReference type="Pfam" id="PF13426">
    <property type="entry name" value="PAS_9"/>
    <property type="match status" value="2"/>
</dbReference>
<dbReference type="RefSeq" id="WP_316425668.1">
    <property type="nucleotide sequence ID" value="NZ_CP130144.1"/>
</dbReference>
<evidence type="ECO:0000256" key="18">
    <source>
        <dbReference type="PROSITE-ProRule" id="PRU00110"/>
    </source>
</evidence>
<dbReference type="Gene3D" id="3.30.450.40">
    <property type="match status" value="3"/>
</dbReference>
<evidence type="ECO:0000256" key="12">
    <source>
        <dbReference type="ARBA" id="ARBA00022989"/>
    </source>
</evidence>
<feature type="modified residue" description="Phosphohistidine" evidence="18">
    <location>
        <position position="1651"/>
    </location>
</feature>
<name>A0AA96WSD7_LEPBY</name>
<dbReference type="PROSITE" id="PS50894">
    <property type="entry name" value="HPT"/>
    <property type="match status" value="1"/>
</dbReference>
<dbReference type="SUPFAM" id="SSF47384">
    <property type="entry name" value="Homodimeric domain of signal transducing histidine kinase"/>
    <property type="match status" value="1"/>
</dbReference>
<evidence type="ECO:0000256" key="13">
    <source>
        <dbReference type="ARBA" id="ARBA00023012"/>
    </source>
</evidence>
<evidence type="ECO:0000259" key="27">
    <source>
        <dbReference type="PROSITE" id="PS50894"/>
    </source>
</evidence>
<evidence type="ECO:0000256" key="3">
    <source>
        <dbReference type="ARBA" id="ARBA00006402"/>
    </source>
</evidence>
<dbReference type="PROSITE" id="PS50046">
    <property type="entry name" value="PHYTOCHROME_2"/>
    <property type="match status" value="1"/>
</dbReference>
<dbReference type="Pfam" id="PF02518">
    <property type="entry name" value="HATPase_c"/>
    <property type="match status" value="1"/>
</dbReference>
<dbReference type="Gene3D" id="3.30.565.10">
    <property type="entry name" value="Histidine kinase-like ATPase, C-terminal domain"/>
    <property type="match status" value="1"/>
</dbReference>
<dbReference type="CDD" id="cd17546">
    <property type="entry name" value="REC_hyHK_CKI1_RcsC-like"/>
    <property type="match status" value="1"/>
</dbReference>
<dbReference type="SMART" id="SM00091">
    <property type="entry name" value="PAS"/>
    <property type="match status" value="3"/>
</dbReference>
<evidence type="ECO:0000256" key="17">
    <source>
        <dbReference type="ARBA" id="ARBA00074306"/>
    </source>
</evidence>
<feature type="modified residue" description="4-aspartylphosphate" evidence="19">
    <location>
        <position position="1462"/>
    </location>
</feature>
<dbReference type="PROSITE" id="PS50113">
    <property type="entry name" value="PAC"/>
    <property type="match status" value="2"/>
</dbReference>
<dbReference type="SMART" id="SM00387">
    <property type="entry name" value="HATPase_c"/>
    <property type="match status" value="1"/>
</dbReference>
<evidence type="ECO:0000256" key="19">
    <source>
        <dbReference type="PROSITE-ProRule" id="PRU00169"/>
    </source>
</evidence>
<keyword evidence="20" id="KW-0175">Coiled coil</keyword>
<dbReference type="InterPro" id="IPR003018">
    <property type="entry name" value="GAF"/>
</dbReference>
<dbReference type="GO" id="GO:0000155">
    <property type="term" value="F:phosphorelay sensor kinase activity"/>
    <property type="evidence" value="ECO:0007669"/>
    <property type="project" value="InterPro"/>
</dbReference>
<dbReference type="PROSITE" id="PS50109">
    <property type="entry name" value="HIS_KIN"/>
    <property type="match status" value="1"/>
</dbReference>
<dbReference type="CDD" id="cd16922">
    <property type="entry name" value="HATPase_EvgS-ArcB-TorS-like"/>
    <property type="match status" value="1"/>
</dbReference>
<dbReference type="CDD" id="cd00156">
    <property type="entry name" value="REC"/>
    <property type="match status" value="1"/>
</dbReference>
<comment type="similarity">
    <text evidence="3">In the N-terminal section; belongs to the phytochrome family.</text>
</comment>
<dbReference type="InterPro" id="IPR001789">
    <property type="entry name" value="Sig_transdc_resp-reg_receiver"/>
</dbReference>
<feature type="domain" description="Response regulatory" evidence="24">
    <location>
        <begin position="1268"/>
        <end position="1385"/>
    </location>
</feature>
<dbReference type="EMBL" id="CP130144">
    <property type="protein sequence ID" value="WNZ43339.1"/>
    <property type="molecule type" value="Genomic_DNA"/>
</dbReference>
<comment type="catalytic activity">
    <reaction evidence="1">
        <text>ATP + protein L-histidine = ADP + protein N-phospho-L-histidine.</text>
        <dbReference type="EC" id="2.7.13.3"/>
    </reaction>
</comment>
<gene>
    <name evidence="28" type="ORF">Q2T42_15905</name>
</gene>
<dbReference type="GO" id="GO:0005524">
    <property type="term" value="F:ATP binding"/>
    <property type="evidence" value="ECO:0007669"/>
    <property type="project" value="UniProtKB-KW"/>
</dbReference>
<dbReference type="GO" id="GO:0005886">
    <property type="term" value="C:plasma membrane"/>
    <property type="evidence" value="ECO:0007669"/>
    <property type="project" value="UniProtKB-SubCell"/>
</dbReference>
<comment type="subcellular location">
    <subcellularLocation>
        <location evidence="2">Cell membrane</location>
        <topology evidence="2">Multi-pass membrane protein</topology>
    </subcellularLocation>
</comment>
<dbReference type="FunFam" id="3.30.565.10:FF:000010">
    <property type="entry name" value="Sensor histidine kinase RcsC"/>
    <property type="match status" value="1"/>
</dbReference>
<dbReference type="CDD" id="cd00082">
    <property type="entry name" value="HisKA"/>
    <property type="match status" value="1"/>
</dbReference>
<dbReference type="PANTHER" id="PTHR45339:SF1">
    <property type="entry name" value="HYBRID SIGNAL TRANSDUCTION HISTIDINE KINASE J"/>
    <property type="match status" value="1"/>
</dbReference>